<keyword evidence="3" id="KW-1185">Reference proteome</keyword>
<feature type="signal peptide" evidence="1">
    <location>
        <begin position="1"/>
        <end position="21"/>
    </location>
</feature>
<dbReference type="PATRIC" id="fig|1392540.3.peg.676"/>
<accession>V2TC96</accession>
<feature type="chain" id="PRO_5004709591" evidence="1">
    <location>
        <begin position="22"/>
        <end position="146"/>
    </location>
</feature>
<name>V2TC96_9GAMM</name>
<evidence type="ECO:0000313" key="2">
    <source>
        <dbReference type="EMBL" id="ESK40248.1"/>
    </source>
</evidence>
<dbReference type="RefSeq" id="WP_023272289.1">
    <property type="nucleotide sequence ID" value="NZ_KI530712.1"/>
</dbReference>
<evidence type="ECO:0000256" key="1">
    <source>
        <dbReference type="SAM" id="SignalP"/>
    </source>
</evidence>
<protein>
    <submittedName>
        <fullName evidence="2">Uncharacterized protein</fullName>
    </submittedName>
</protein>
<gene>
    <name evidence="2" type="ORF">P256_00695</name>
</gene>
<dbReference type="HOGENOM" id="CLU_1773393_0_0_6"/>
<dbReference type="EMBL" id="AYER01000003">
    <property type="protein sequence ID" value="ESK40248.1"/>
    <property type="molecule type" value="Genomic_DNA"/>
</dbReference>
<proteinExistence type="predicted"/>
<dbReference type="AlphaFoldDB" id="V2TC96"/>
<sequence>MINKKLLTIAFVALASSFTFAKETKQLETFSSAENLQQEFDNNQELFMQKYKDKRIEINSITLTKITPNEGSITLVNKQKAAHMYALEASTDNPSKPIFLNAIDYRNADSDDYNLSQDGGVTVKVICNSLSTVSVNVLNLNNCTVM</sequence>
<evidence type="ECO:0000313" key="3">
    <source>
        <dbReference type="Proteomes" id="UP000023785"/>
    </source>
</evidence>
<dbReference type="STRING" id="1392540.P256_00695"/>
<organism evidence="2 3">
    <name type="scientific">Acinetobacter nectaris CIP 110549</name>
    <dbReference type="NCBI Taxonomy" id="1392540"/>
    <lineage>
        <taxon>Bacteria</taxon>
        <taxon>Pseudomonadati</taxon>
        <taxon>Pseudomonadota</taxon>
        <taxon>Gammaproteobacteria</taxon>
        <taxon>Moraxellales</taxon>
        <taxon>Moraxellaceae</taxon>
        <taxon>Acinetobacter</taxon>
    </lineage>
</organism>
<keyword evidence="1" id="KW-0732">Signal</keyword>
<comment type="caution">
    <text evidence="2">The sequence shown here is derived from an EMBL/GenBank/DDBJ whole genome shotgun (WGS) entry which is preliminary data.</text>
</comment>
<reference evidence="2 3" key="1">
    <citation type="submission" date="2013-10" db="EMBL/GenBank/DDBJ databases">
        <title>The Genome Sequence of Acinetobacter nectaris CIP 110549.</title>
        <authorList>
            <consortium name="The Broad Institute Genomics Platform"/>
            <consortium name="The Broad Institute Genome Sequencing Center for Infectious Disease"/>
            <person name="Cerqueira G."/>
            <person name="Feldgarden M."/>
            <person name="Courvalin P."/>
            <person name="Grillot-Courvalin C."/>
            <person name="Clermont D."/>
            <person name="Rocha E."/>
            <person name="Yoon E.-J."/>
            <person name="Nemec A."/>
            <person name="Young S.K."/>
            <person name="Zeng Q."/>
            <person name="Gargeya S."/>
            <person name="Fitzgerald M."/>
            <person name="Abouelleil A."/>
            <person name="Alvarado L."/>
            <person name="Berlin A.M."/>
            <person name="Chapman S.B."/>
            <person name="Gainer-Dewar J."/>
            <person name="Goldberg J."/>
            <person name="Gnerre S."/>
            <person name="Griggs A."/>
            <person name="Gujja S."/>
            <person name="Hansen M."/>
            <person name="Howarth C."/>
            <person name="Imamovic A."/>
            <person name="Ireland A."/>
            <person name="Larimer J."/>
            <person name="McCowan C."/>
            <person name="Murphy C."/>
            <person name="Pearson M."/>
            <person name="Poon T.W."/>
            <person name="Priest M."/>
            <person name="Roberts A."/>
            <person name="Saif S."/>
            <person name="Shea T."/>
            <person name="Sykes S."/>
            <person name="Wortman J."/>
            <person name="Nusbaum C."/>
            <person name="Birren B."/>
        </authorList>
    </citation>
    <scope>NUCLEOTIDE SEQUENCE [LARGE SCALE GENOMIC DNA]</scope>
    <source>
        <strain evidence="2 3">CIP 110549</strain>
    </source>
</reference>
<dbReference type="Proteomes" id="UP000023785">
    <property type="component" value="Unassembled WGS sequence"/>
</dbReference>